<dbReference type="GO" id="GO:0009307">
    <property type="term" value="P:DNA restriction-modification system"/>
    <property type="evidence" value="ECO:0007669"/>
    <property type="project" value="InterPro"/>
</dbReference>
<reference evidence="2" key="1">
    <citation type="submission" date="2021-06" db="EMBL/GenBank/DDBJ databases">
        <authorList>
            <person name="Rolland C."/>
        </authorList>
    </citation>
    <scope>NUCLEOTIDE SEQUENCE</scope>
    <source>
        <strain evidence="2">347.936635</strain>
    </source>
</reference>
<dbReference type="GO" id="GO:0003677">
    <property type="term" value="F:DNA binding"/>
    <property type="evidence" value="ECO:0007669"/>
    <property type="project" value="InterPro"/>
</dbReference>
<proteinExistence type="predicted"/>
<feature type="region of interest" description="Disordered" evidence="1">
    <location>
        <begin position="1"/>
        <end position="21"/>
    </location>
</feature>
<dbReference type="InterPro" id="IPR008593">
    <property type="entry name" value="Dam_MeTrfase"/>
</dbReference>
<sequence length="397" mass="44652">MAATKPKAKKAKTSTTGKKVIKKKVGKTLTKRNSTAKRIGTAAKKRTNATQKVNRTGKLTLVEQKARQRLRTGDKAALMVKLRVGSKNDCVSTPKDFFEDLERVLHLKFKFDPCPANASFDGLKVNWKGPAFINPPFSAIKAFVTKAVKERDERNITSAFLIPIRAESKYWREIVWPQADQILILQGRLVFQGYTAALPISLAVVVFRPKKECHKVRTTSFVKGNKYRFLSIYAPGHESHTKLCPKPKGVSNPSRSGCGCVPAEFVREVQQITGLKFTGLYSSDWKNAWAKTSFVFPPPSGVQPSIKKAIEERDKHGVTSALFIPIRSETKYTFEDIYPEADQILYLADKVHLCGQKNKMPVSMCVVIYRKQKTSSRKTHFINGANYSFISFYPPRS</sequence>
<dbReference type="Pfam" id="PF05869">
    <property type="entry name" value="Dam"/>
    <property type="match status" value="1"/>
</dbReference>
<feature type="compositionally biased region" description="Basic residues" evidence="1">
    <location>
        <begin position="1"/>
        <end position="12"/>
    </location>
</feature>
<organism evidence="2">
    <name type="scientific">Clandestinovirus</name>
    <dbReference type="NCBI Taxonomy" id="2831644"/>
    <lineage>
        <taxon>Viruses</taxon>
    </lineage>
</organism>
<dbReference type="GO" id="GO:0032259">
    <property type="term" value="P:methylation"/>
    <property type="evidence" value="ECO:0007669"/>
    <property type="project" value="UniProtKB-KW"/>
</dbReference>
<evidence type="ECO:0000256" key="1">
    <source>
        <dbReference type="SAM" id="MobiDB-lite"/>
    </source>
</evidence>
<keyword evidence="2" id="KW-0489">Methyltransferase</keyword>
<protein>
    <submittedName>
        <fullName evidence="2">DNA N-6-adenine-methyltransferase</fullName>
    </submittedName>
</protein>
<accession>A0A8F8PK56</accession>
<gene>
    <name evidence="2" type="ORF">KOM_12_141</name>
</gene>
<dbReference type="GO" id="GO:0009007">
    <property type="term" value="F:site-specific DNA-methyltransferase (adenine-specific) activity"/>
    <property type="evidence" value="ECO:0007669"/>
    <property type="project" value="InterPro"/>
</dbReference>
<evidence type="ECO:0000313" key="2">
    <source>
        <dbReference type="EMBL" id="QYA18411.1"/>
    </source>
</evidence>
<keyword evidence="2" id="KW-0808">Transferase</keyword>
<dbReference type="EMBL" id="MZ420154">
    <property type="protein sequence ID" value="QYA18411.1"/>
    <property type="molecule type" value="Genomic_DNA"/>
</dbReference>
<name>A0A8F8PK56_9VIRU</name>